<dbReference type="Proteomes" id="UP000800035">
    <property type="component" value="Unassembled WGS sequence"/>
</dbReference>
<keyword evidence="3" id="KW-1185">Reference proteome</keyword>
<dbReference type="PANTHER" id="PTHR42100">
    <property type="entry name" value="OXIDOREDUCTASE 178 KDA SUBUNIT, PUTATIVE (AFU_ORTHOLOGUE AFUA_8G04320)-RELATED"/>
    <property type="match status" value="1"/>
</dbReference>
<protein>
    <submittedName>
        <fullName evidence="2">Uncharacterized protein</fullName>
    </submittedName>
</protein>
<sequence>MQSLRRTAASAARKGRTTLPRQPRRYAHDEHAHGHSHAPVSEPIGSGFWITVGSIPAAGLIYYVSRSDDPNAPPFLTRMINKYTEADEKLTARNALHVQMMEKAGADKVLFKNSTPQEHVPMKFPEIMNVGSPYNVPAGSQVNMDKVIEKFRREANEDNERKLEALRNGTLKVEQPFEKKWVN</sequence>
<dbReference type="InterPro" id="IPR034444">
    <property type="entry name" value="Nuo17.8"/>
</dbReference>
<feature type="region of interest" description="Disordered" evidence="1">
    <location>
        <begin position="1"/>
        <end position="40"/>
    </location>
</feature>
<gene>
    <name evidence="2" type="ORF">CC80DRAFT_480405</name>
</gene>
<dbReference type="AlphaFoldDB" id="A0A6A5TH62"/>
<name>A0A6A5TH62_9PLEO</name>
<accession>A0A6A5TH62</accession>
<organism evidence="2 3">
    <name type="scientific">Byssothecium circinans</name>
    <dbReference type="NCBI Taxonomy" id="147558"/>
    <lineage>
        <taxon>Eukaryota</taxon>
        <taxon>Fungi</taxon>
        <taxon>Dikarya</taxon>
        <taxon>Ascomycota</taxon>
        <taxon>Pezizomycotina</taxon>
        <taxon>Dothideomycetes</taxon>
        <taxon>Pleosporomycetidae</taxon>
        <taxon>Pleosporales</taxon>
        <taxon>Massarineae</taxon>
        <taxon>Massarinaceae</taxon>
        <taxon>Byssothecium</taxon>
    </lineage>
</organism>
<proteinExistence type="predicted"/>
<evidence type="ECO:0000313" key="2">
    <source>
        <dbReference type="EMBL" id="KAF1951941.1"/>
    </source>
</evidence>
<dbReference type="EMBL" id="ML977014">
    <property type="protein sequence ID" value="KAF1951941.1"/>
    <property type="molecule type" value="Genomic_DNA"/>
</dbReference>
<evidence type="ECO:0000313" key="3">
    <source>
        <dbReference type="Proteomes" id="UP000800035"/>
    </source>
</evidence>
<reference evidence="2" key="1">
    <citation type="journal article" date="2020" name="Stud. Mycol.">
        <title>101 Dothideomycetes genomes: a test case for predicting lifestyles and emergence of pathogens.</title>
        <authorList>
            <person name="Haridas S."/>
            <person name="Albert R."/>
            <person name="Binder M."/>
            <person name="Bloem J."/>
            <person name="Labutti K."/>
            <person name="Salamov A."/>
            <person name="Andreopoulos B."/>
            <person name="Baker S."/>
            <person name="Barry K."/>
            <person name="Bills G."/>
            <person name="Bluhm B."/>
            <person name="Cannon C."/>
            <person name="Castanera R."/>
            <person name="Culley D."/>
            <person name="Daum C."/>
            <person name="Ezra D."/>
            <person name="Gonzalez J."/>
            <person name="Henrissat B."/>
            <person name="Kuo A."/>
            <person name="Liang C."/>
            <person name="Lipzen A."/>
            <person name="Lutzoni F."/>
            <person name="Magnuson J."/>
            <person name="Mondo S."/>
            <person name="Nolan M."/>
            <person name="Ohm R."/>
            <person name="Pangilinan J."/>
            <person name="Park H.-J."/>
            <person name="Ramirez L."/>
            <person name="Alfaro M."/>
            <person name="Sun H."/>
            <person name="Tritt A."/>
            <person name="Yoshinaga Y."/>
            <person name="Zwiers L.-H."/>
            <person name="Turgeon B."/>
            <person name="Goodwin S."/>
            <person name="Spatafora J."/>
            <person name="Crous P."/>
            <person name="Grigoriev I."/>
        </authorList>
    </citation>
    <scope>NUCLEOTIDE SEQUENCE</scope>
    <source>
        <strain evidence="2">CBS 675.92</strain>
    </source>
</reference>
<dbReference type="GO" id="GO:0005739">
    <property type="term" value="C:mitochondrion"/>
    <property type="evidence" value="ECO:0007669"/>
    <property type="project" value="InterPro"/>
</dbReference>
<evidence type="ECO:0000256" key="1">
    <source>
        <dbReference type="SAM" id="MobiDB-lite"/>
    </source>
</evidence>
<dbReference type="OrthoDB" id="2120038at2759"/>
<dbReference type="PANTHER" id="PTHR42100:SF1">
    <property type="entry name" value="OXIDOREDUCTASE 178 KDA SUBUNIT, PUTATIVE (AFU_ORTHOLOGUE AFUA_8G04320)-RELATED"/>
    <property type="match status" value="1"/>
</dbReference>